<comment type="caution">
    <text evidence="2">The sequence shown here is derived from an EMBL/GenBank/DDBJ whole genome shotgun (WGS) entry which is preliminary data.</text>
</comment>
<organism evidence="2 3">
    <name type="scientific">Pisum sativum</name>
    <name type="common">Garden pea</name>
    <name type="synonym">Lathyrus oleraceus</name>
    <dbReference type="NCBI Taxonomy" id="3888"/>
    <lineage>
        <taxon>Eukaryota</taxon>
        <taxon>Viridiplantae</taxon>
        <taxon>Streptophyta</taxon>
        <taxon>Embryophyta</taxon>
        <taxon>Tracheophyta</taxon>
        <taxon>Spermatophyta</taxon>
        <taxon>Magnoliopsida</taxon>
        <taxon>eudicotyledons</taxon>
        <taxon>Gunneridae</taxon>
        <taxon>Pentapetalae</taxon>
        <taxon>rosids</taxon>
        <taxon>fabids</taxon>
        <taxon>Fabales</taxon>
        <taxon>Fabaceae</taxon>
        <taxon>Papilionoideae</taxon>
        <taxon>50 kb inversion clade</taxon>
        <taxon>NPAAA clade</taxon>
        <taxon>Hologalegina</taxon>
        <taxon>IRL clade</taxon>
        <taxon>Fabeae</taxon>
        <taxon>Lathyrus</taxon>
    </lineage>
</organism>
<dbReference type="Proteomes" id="UP001058974">
    <property type="component" value="Chromosome 7"/>
</dbReference>
<evidence type="ECO:0000313" key="3">
    <source>
        <dbReference type="Proteomes" id="UP001058974"/>
    </source>
</evidence>
<dbReference type="AlphaFoldDB" id="A0A9D5A0C1"/>
<dbReference type="InterPro" id="IPR004179">
    <property type="entry name" value="Sec63-dom"/>
</dbReference>
<dbReference type="Gene3D" id="1.10.3380.10">
    <property type="entry name" value="Sec63 N-terminal domain-like domain"/>
    <property type="match status" value="1"/>
</dbReference>
<feature type="domain" description="SEC63" evidence="1">
    <location>
        <begin position="1"/>
        <end position="131"/>
    </location>
</feature>
<accession>A0A9D5A0C1</accession>
<dbReference type="EMBL" id="JAMSHJ010000007">
    <property type="protein sequence ID" value="KAI5390624.1"/>
    <property type="molecule type" value="Genomic_DNA"/>
</dbReference>
<proteinExistence type="predicted"/>
<gene>
    <name evidence="2" type="ORF">KIW84_075791</name>
</gene>
<protein>
    <recommendedName>
        <fullName evidence="1">SEC63 domain-containing protein</fullName>
    </recommendedName>
</protein>
<dbReference type="SUPFAM" id="SSF158702">
    <property type="entry name" value="Sec63 N-terminal domain-like"/>
    <property type="match status" value="1"/>
</dbReference>
<evidence type="ECO:0000313" key="2">
    <source>
        <dbReference type="EMBL" id="KAI5390624.1"/>
    </source>
</evidence>
<sequence>MIAYSSEFKNIVVREEEQNDLEMLACISCPFEIKGGPFNKHGKISIPIQLYISRGSMDSFSLVPDASYTSASLTCIMELSSESLRMLEEQGVNISKHHKQTIQYIETRISTCLVKSRMIHPVLTSRENLPYIHVIRCFVHMPHHD</sequence>
<reference evidence="2 3" key="1">
    <citation type="journal article" date="2022" name="Nat. Genet.">
        <title>Improved pea reference genome and pan-genome highlight genomic features and evolutionary characteristics.</title>
        <authorList>
            <person name="Yang T."/>
            <person name="Liu R."/>
            <person name="Luo Y."/>
            <person name="Hu S."/>
            <person name="Wang D."/>
            <person name="Wang C."/>
            <person name="Pandey M.K."/>
            <person name="Ge S."/>
            <person name="Xu Q."/>
            <person name="Li N."/>
            <person name="Li G."/>
            <person name="Huang Y."/>
            <person name="Saxena R.K."/>
            <person name="Ji Y."/>
            <person name="Li M."/>
            <person name="Yan X."/>
            <person name="He Y."/>
            <person name="Liu Y."/>
            <person name="Wang X."/>
            <person name="Xiang C."/>
            <person name="Varshney R.K."/>
            <person name="Ding H."/>
            <person name="Gao S."/>
            <person name="Zong X."/>
        </authorList>
    </citation>
    <scope>NUCLEOTIDE SEQUENCE [LARGE SCALE GENOMIC DNA]</scope>
    <source>
        <strain evidence="2 3">cv. Zhongwan 6</strain>
    </source>
</reference>
<name>A0A9D5A0C1_PEA</name>
<dbReference type="Gramene" id="Psat07G0579100-T1">
    <property type="protein sequence ID" value="KAI5390624.1"/>
    <property type="gene ID" value="KIW84_075791"/>
</dbReference>
<dbReference type="Pfam" id="PF02889">
    <property type="entry name" value="Sec63"/>
    <property type="match status" value="1"/>
</dbReference>
<evidence type="ECO:0000259" key="1">
    <source>
        <dbReference type="Pfam" id="PF02889"/>
    </source>
</evidence>
<keyword evidence="3" id="KW-1185">Reference proteome</keyword>